<proteinExistence type="predicted"/>
<accession>A0A3R7M5C1</accession>
<keyword evidence="1" id="KW-0812">Transmembrane</keyword>
<feature type="chain" id="PRO_5018752318" evidence="2">
    <location>
        <begin position="21"/>
        <end position="122"/>
    </location>
</feature>
<dbReference type="Proteomes" id="UP000283509">
    <property type="component" value="Unassembled WGS sequence"/>
</dbReference>
<keyword evidence="1" id="KW-1133">Transmembrane helix</keyword>
<name>A0A3R7M5C1_PENVA</name>
<gene>
    <name evidence="3" type="ORF">C7M84_014312</name>
</gene>
<keyword evidence="1" id="KW-0472">Membrane</keyword>
<evidence type="ECO:0000256" key="1">
    <source>
        <dbReference type="SAM" id="Phobius"/>
    </source>
</evidence>
<protein>
    <submittedName>
        <fullName evidence="3">Uncharacterized protein</fullName>
    </submittedName>
</protein>
<feature type="transmembrane region" description="Helical" evidence="1">
    <location>
        <begin position="53"/>
        <end position="78"/>
    </location>
</feature>
<keyword evidence="4" id="KW-1185">Reference proteome</keyword>
<comment type="caution">
    <text evidence="3">The sequence shown here is derived from an EMBL/GenBank/DDBJ whole genome shotgun (WGS) entry which is preliminary data.</text>
</comment>
<sequence length="122" mass="12656">MAFQGVFYAVFFALVASSLAAEKKEKAAEEDGRFFLTGTGNNSNTSITVSSDVIYLLAVVAFGLIAAAIVAAIVGVGVGSSTGDYSYSAPTSYAAYSAPAPAYEESSYAVHRSLEDAAQKFQ</sequence>
<evidence type="ECO:0000313" key="4">
    <source>
        <dbReference type="Proteomes" id="UP000283509"/>
    </source>
</evidence>
<evidence type="ECO:0000256" key="2">
    <source>
        <dbReference type="SAM" id="SignalP"/>
    </source>
</evidence>
<reference evidence="3 4" key="1">
    <citation type="submission" date="2018-04" db="EMBL/GenBank/DDBJ databases">
        <authorList>
            <person name="Zhang X."/>
            <person name="Yuan J."/>
            <person name="Li F."/>
            <person name="Xiang J."/>
        </authorList>
    </citation>
    <scope>NUCLEOTIDE SEQUENCE [LARGE SCALE GENOMIC DNA]</scope>
    <source>
        <tissue evidence="3">Muscle</tissue>
    </source>
</reference>
<reference evidence="3 4" key="2">
    <citation type="submission" date="2019-01" db="EMBL/GenBank/DDBJ databases">
        <title>The decoding of complex shrimp genome reveals the adaptation for benthos swimmer, frequently molting mechanism and breeding impact on genome.</title>
        <authorList>
            <person name="Sun Y."/>
            <person name="Gao Y."/>
            <person name="Yu Y."/>
        </authorList>
    </citation>
    <scope>NUCLEOTIDE SEQUENCE [LARGE SCALE GENOMIC DNA]</scope>
    <source>
        <tissue evidence="3">Muscle</tissue>
    </source>
</reference>
<feature type="signal peptide" evidence="2">
    <location>
        <begin position="1"/>
        <end position="20"/>
    </location>
</feature>
<evidence type="ECO:0000313" key="3">
    <source>
        <dbReference type="EMBL" id="ROT67588.1"/>
    </source>
</evidence>
<dbReference type="EMBL" id="QCYY01002795">
    <property type="protein sequence ID" value="ROT67588.1"/>
    <property type="molecule type" value="Genomic_DNA"/>
</dbReference>
<keyword evidence="2" id="KW-0732">Signal</keyword>
<dbReference type="AlphaFoldDB" id="A0A3R7M5C1"/>
<organism evidence="3 4">
    <name type="scientific">Penaeus vannamei</name>
    <name type="common">Whiteleg shrimp</name>
    <name type="synonym">Litopenaeus vannamei</name>
    <dbReference type="NCBI Taxonomy" id="6689"/>
    <lineage>
        <taxon>Eukaryota</taxon>
        <taxon>Metazoa</taxon>
        <taxon>Ecdysozoa</taxon>
        <taxon>Arthropoda</taxon>
        <taxon>Crustacea</taxon>
        <taxon>Multicrustacea</taxon>
        <taxon>Malacostraca</taxon>
        <taxon>Eumalacostraca</taxon>
        <taxon>Eucarida</taxon>
        <taxon>Decapoda</taxon>
        <taxon>Dendrobranchiata</taxon>
        <taxon>Penaeoidea</taxon>
        <taxon>Penaeidae</taxon>
        <taxon>Penaeus</taxon>
    </lineage>
</organism>